<evidence type="ECO:0000313" key="8">
    <source>
        <dbReference type="Proteomes" id="UP000789375"/>
    </source>
</evidence>
<dbReference type="GO" id="GO:0005768">
    <property type="term" value="C:endosome"/>
    <property type="evidence" value="ECO:0007669"/>
    <property type="project" value="TreeGrafter"/>
</dbReference>
<evidence type="ECO:0000313" key="7">
    <source>
        <dbReference type="EMBL" id="CAG8693606.1"/>
    </source>
</evidence>
<comment type="subcellular location">
    <subcellularLocation>
        <location evidence="1">Membrane</location>
        <topology evidence="1">Multi-pass membrane protein</topology>
    </subcellularLocation>
</comment>
<evidence type="ECO:0000256" key="4">
    <source>
        <dbReference type="ARBA" id="ARBA00023136"/>
    </source>
</evidence>
<dbReference type="GO" id="GO:0042147">
    <property type="term" value="P:retrograde transport, endosome to Golgi"/>
    <property type="evidence" value="ECO:0007669"/>
    <property type="project" value="TreeGrafter"/>
</dbReference>
<dbReference type="Gene3D" id="1.20.1280.290">
    <property type="match status" value="1"/>
</dbReference>
<dbReference type="GO" id="GO:0006629">
    <property type="term" value="P:lipid metabolic process"/>
    <property type="evidence" value="ECO:0007669"/>
    <property type="project" value="InterPro"/>
</dbReference>
<dbReference type="InterPro" id="IPR030395">
    <property type="entry name" value="GP_PDE_dom"/>
</dbReference>
<name>A0A9N9EV87_FUNMO</name>
<dbReference type="InterPro" id="IPR017946">
    <property type="entry name" value="PLC-like_Pdiesterase_TIM-brl"/>
</dbReference>
<dbReference type="PANTHER" id="PTHR14856">
    <property type="entry name" value="PQ-LOOP REPEAT-CONTAINING PROTEIN 1-LIKE PROTEIN"/>
    <property type="match status" value="1"/>
</dbReference>
<keyword evidence="4 5" id="KW-0472">Membrane</keyword>
<dbReference type="Gene3D" id="3.20.20.190">
    <property type="entry name" value="Phosphatidylinositol (PI) phosphodiesterase"/>
    <property type="match status" value="1"/>
</dbReference>
<evidence type="ECO:0000256" key="2">
    <source>
        <dbReference type="ARBA" id="ARBA00022692"/>
    </source>
</evidence>
<evidence type="ECO:0000256" key="3">
    <source>
        <dbReference type="ARBA" id="ARBA00022989"/>
    </source>
</evidence>
<feature type="transmembrane region" description="Helical" evidence="5">
    <location>
        <begin position="108"/>
        <end position="133"/>
    </location>
</feature>
<evidence type="ECO:0000259" key="6">
    <source>
        <dbReference type="PROSITE" id="PS51704"/>
    </source>
</evidence>
<dbReference type="InterPro" id="IPR052241">
    <property type="entry name" value="SLC66/Scramblase_ANY1"/>
</dbReference>
<dbReference type="GO" id="GO:0005829">
    <property type="term" value="C:cytosol"/>
    <property type="evidence" value="ECO:0007669"/>
    <property type="project" value="GOC"/>
</dbReference>
<dbReference type="AlphaFoldDB" id="A0A9N9EV87"/>
<evidence type="ECO:0000256" key="1">
    <source>
        <dbReference type="ARBA" id="ARBA00004141"/>
    </source>
</evidence>
<dbReference type="EMBL" id="CAJVPP010008021">
    <property type="protein sequence ID" value="CAG8693606.1"/>
    <property type="molecule type" value="Genomic_DNA"/>
</dbReference>
<feature type="transmembrane region" description="Helical" evidence="5">
    <location>
        <begin position="71"/>
        <end position="88"/>
    </location>
</feature>
<accession>A0A9N9EV87</accession>
<dbReference type="InterPro" id="IPR006603">
    <property type="entry name" value="PQ-loop_rpt"/>
</dbReference>
<dbReference type="GO" id="GO:0045332">
    <property type="term" value="P:phospholipid translocation"/>
    <property type="evidence" value="ECO:0007669"/>
    <property type="project" value="TreeGrafter"/>
</dbReference>
<reference evidence="7" key="1">
    <citation type="submission" date="2021-06" db="EMBL/GenBank/DDBJ databases">
        <authorList>
            <person name="Kallberg Y."/>
            <person name="Tangrot J."/>
            <person name="Rosling A."/>
        </authorList>
    </citation>
    <scope>NUCLEOTIDE SEQUENCE</scope>
    <source>
        <strain evidence="7">87-6 pot B 2015</strain>
    </source>
</reference>
<dbReference type="GO" id="GO:0005802">
    <property type="term" value="C:trans-Golgi network"/>
    <property type="evidence" value="ECO:0007669"/>
    <property type="project" value="TreeGrafter"/>
</dbReference>
<gene>
    <name evidence="7" type="ORF">FMOSSE_LOCUS13467</name>
</gene>
<comment type="caution">
    <text evidence="7">The sequence shown here is derived from an EMBL/GenBank/DDBJ whole genome shotgun (WGS) entry which is preliminary data.</text>
</comment>
<dbReference type="GO" id="GO:0008081">
    <property type="term" value="F:phosphoric diester hydrolase activity"/>
    <property type="evidence" value="ECO:0007669"/>
    <property type="project" value="InterPro"/>
</dbReference>
<feature type="non-terminal residue" evidence="7">
    <location>
        <position position="466"/>
    </location>
</feature>
<dbReference type="Pfam" id="PF03009">
    <property type="entry name" value="GDPD"/>
    <property type="match status" value="1"/>
</dbReference>
<dbReference type="Pfam" id="PF04193">
    <property type="entry name" value="PQ-loop"/>
    <property type="match status" value="1"/>
</dbReference>
<keyword evidence="8" id="KW-1185">Reference proteome</keyword>
<dbReference type="PROSITE" id="PS51704">
    <property type="entry name" value="GP_PDE"/>
    <property type="match status" value="1"/>
</dbReference>
<proteinExistence type="predicted"/>
<keyword evidence="2 5" id="KW-0812">Transmembrane</keyword>
<dbReference type="Proteomes" id="UP000789375">
    <property type="component" value="Unassembled WGS sequence"/>
</dbReference>
<protein>
    <submittedName>
        <fullName evidence="7">13291_t:CDS:1</fullName>
    </submittedName>
</protein>
<feature type="domain" description="GP-PDE" evidence="6">
    <location>
        <begin position="218"/>
        <end position="452"/>
    </location>
</feature>
<feature type="transmembrane region" description="Helical" evidence="5">
    <location>
        <begin position="44"/>
        <end position="65"/>
    </location>
</feature>
<dbReference type="SUPFAM" id="SSF51695">
    <property type="entry name" value="PLC-like phosphodiesterases"/>
    <property type="match status" value="1"/>
</dbReference>
<sequence>HQPFKKEFMDMAEILLQSSMVIGPVLGYFDQISKFRKTKSSAGFSLDTSGILLVSSIIRVFFWFGKRFDDVLLYQSIMMIITQLIVLYESVKYRLPYSSLYNPKQRQFWNWSHLGPYLTFLGLLVGGLSISYLALGDQYWFIELLGFAALGIESTVPMPQTLQNFQKRSVAGFSPAILLTWFFGDAFKAFYYTQTGAPLQFILCGVVQLMVDSQPSEPICVGHRGYPDKFPENTLKSLQKALIYGANALESDVRFTKDGQVIMMHDNILDTTTNGTGFIDDKNWYGYIEYLNSDNESIPRFQDVLDLLKRDENVDVFLIVDIKEDNRIEILDAIADIIHSNAPYNFSSQLYLGIWTPEFLMRARKVLPEIPIAHIGSDIDEARKTFLEVESFNIEYPYILLDETGFAKQIKSWGKKLFVWTLDDPNDIKKCFEIGNIDAILINDPIKCINAKRDFARRRKFWKSPF</sequence>
<organism evidence="7 8">
    <name type="scientific">Funneliformis mosseae</name>
    <name type="common">Endomycorrhizal fungus</name>
    <name type="synonym">Glomus mosseae</name>
    <dbReference type="NCBI Taxonomy" id="27381"/>
    <lineage>
        <taxon>Eukaryota</taxon>
        <taxon>Fungi</taxon>
        <taxon>Fungi incertae sedis</taxon>
        <taxon>Mucoromycota</taxon>
        <taxon>Glomeromycotina</taxon>
        <taxon>Glomeromycetes</taxon>
        <taxon>Glomerales</taxon>
        <taxon>Glomeraceae</taxon>
        <taxon>Funneliformis</taxon>
    </lineage>
</organism>
<keyword evidence="3 5" id="KW-1133">Transmembrane helix</keyword>
<dbReference type="PANTHER" id="PTHR14856:SF9">
    <property type="entry name" value="PQ-LOOP REPEAT-CONTAINING PROTEIN 1"/>
    <property type="match status" value="1"/>
</dbReference>
<dbReference type="GO" id="GO:0016020">
    <property type="term" value="C:membrane"/>
    <property type="evidence" value="ECO:0007669"/>
    <property type="project" value="UniProtKB-SubCell"/>
</dbReference>
<evidence type="ECO:0000256" key="5">
    <source>
        <dbReference type="SAM" id="Phobius"/>
    </source>
</evidence>